<dbReference type="Proteomes" id="UP000215158">
    <property type="component" value="Plasmid pBN4"/>
</dbReference>
<dbReference type="GO" id="GO:0033218">
    <property type="term" value="F:amide binding"/>
    <property type="evidence" value="ECO:0007669"/>
    <property type="project" value="InterPro"/>
</dbReference>
<dbReference type="CDD" id="cd06357">
    <property type="entry name" value="PBP1_AmiC"/>
    <property type="match status" value="1"/>
</dbReference>
<accession>A0A248VZ27</accession>
<reference evidence="1 2" key="1">
    <citation type="submission" date="2017-08" db="EMBL/GenBank/DDBJ databases">
        <title>Identification and genetic characteristics of simultaneous BTEX- and naphthalene-degrading Paraburkholderia sp. BN5 isolated from petroleum-contaminated soil.</title>
        <authorList>
            <person name="Lee Y."/>
            <person name="Jeon C.O."/>
        </authorList>
    </citation>
    <scope>NUCLEOTIDE SEQUENCE [LARGE SCALE GENOMIC DNA]</scope>
    <source>
        <strain evidence="1 2">BN5</strain>
        <plasmid evidence="1 2">pBN4</plasmid>
    </source>
</reference>
<evidence type="ECO:0000313" key="1">
    <source>
        <dbReference type="EMBL" id="ASW04301.1"/>
    </source>
</evidence>
<dbReference type="AlphaFoldDB" id="A0A248VZ27"/>
<dbReference type="SUPFAM" id="SSF53822">
    <property type="entry name" value="Periplasmic binding protein-like I"/>
    <property type="match status" value="1"/>
</dbReference>
<dbReference type="Pfam" id="PF13433">
    <property type="entry name" value="Peripla_BP_5"/>
    <property type="match status" value="1"/>
</dbReference>
<dbReference type="EMBL" id="CP022994">
    <property type="protein sequence ID" value="ASW04301.1"/>
    <property type="molecule type" value="Genomic_DNA"/>
</dbReference>
<keyword evidence="1" id="KW-0614">Plasmid</keyword>
<dbReference type="PANTHER" id="PTHR47628">
    <property type="match status" value="1"/>
</dbReference>
<gene>
    <name evidence="1" type="ORF">CJU94_39830</name>
</gene>
<dbReference type="PANTHER" id="PTHR47628:SF1">
    <property type="entry name" value="ALIPHATIC AMIDASE EXPRESSION-REGULATING PROTEIN"/>
    <property type="match status" value="1"/>
</dbReference>
<dbReference type="OrthoDB" id="5288800at2"/>
<dbReference type="InterPro" id="IPR028082">
    <property type="entry name" value="Peripla_BP_I"/>
</dbReference>
<dbReference type="InterPro" id="IPR039570">
    <property type="entry name" value="AmiC_PBP1"/>
</dbReference>
<dbReference type="KEGG" id="parb:CJU94_39830"/>
<proteinExistence type="predicted"/>
<dbReference type="Gene3D" id="3.40.50.2300">
    <property type="match status" value="2"/>
</dbReference>
<geneLocation type="plasmid" evidence="1 2">
    <name>pBN4</name>
</geneLocation>
<sequence length="401" mass="44774">MKARPHGSPLIETRRTNRIQARTTVAHTNTIKVGVLFSKTGITSAIESSQLYGTLFAIREINDAGGIAGRELVPISYDPGSDPVKYRMFAERLILTDDVQVIFGCYMSSARKAVVPVVERWNRLLFYGTLYEGFEYSENVIYTGAAPNQNSVQLADFMTSNFGARIYLVGSNYIFPYESNRIMSDLVSQYRGGAKLGERYVRLDATKDDFAEIVEDIRTTRPDFIFSTVVGDATQHFYRAYAHAGLDPASMPIASLTTSEVEVAQMGDIAEGHFTAAPYFRSIASSTNRRCLEKFGRMLGSETIPNASWEAAYFQVHFFAQAMRAVGSADIETLMPELLRSEFDAPQGRVSIDPSTHHTNLNPRIGRVNREGEFDVVWEAPAPIRPDPYLVAHTLGDWMVR</sequence>
<protein>
    <submittedName>
        <fullName evidence="1">Amino acid ABC transporter substrate-binding protein</fullName>
    </submittedName>
</protein>
<evidence type="ECO:0000313" key="2">
    <source>
        <dbReference type="Proteomes" id="UP000215158"/>
    </source>
</evidence>
<organism evidence="1 2">
    <name type="scientific">Paraburkholderia aromaticivorans</name>
    <dbReference type="NCBI Taxonomy" id="2026199"/>
    <lineage>
        <taxon>Bacteria</taxon>
        <taxon>Pseudomonadati</taxon>
        <taxon>Pseudomonadota</taxon>
        <taxon>Betaproteobacteria</taxon>
        <taxon>Burkholderiales</taxon>
        <taxon>Burkholderiaceae</taxon>
        <taxon>Paraburkholderia</taxon>
    </lineage>
</organism>
<name>A0A248VZ27_9BURK</name>
<keyword evidence="2" id="KW-1185">Reference proteome</keyword>